<dbReference type="GO" id="GO:0005506">
    <property type="term" value="F:iron ion binding"/>
    <property type="evidence" value="ECO:0007669"/>
    <property type="project" value="InterPro"/>
</dbReference>
<dbReference type="GO" id="GO:0016705">
    <property type="term" value="F:oxidoreductase activity, acting on paired donors, with incorporation or reduction of molecular oxygen"/>
    <property type="evidence" value="ECO:0007669"/>
    <property type="project" value="InterPro"/>
</dbReference>
<evidence type="ECO:0000256" key="4">
    <source>
        <dbReference type="ARBA" id="ARBA00022692"/>
    </source>
</evidence>
<evidence type="ECO:0000256" key="3">
    <source>
        <dbReference type="ARBA" id="ARBA00022617"/>
    </source>
</evidence>
<dbReference type="InterPro" id="IPR017972">
    <property type="entry name" value="Cyt_P450_CS"/>
</dbReference>
<dbReference type="OrthoDB" id="1470350at2759"/>
<dbReference type="Proteomes" id="UP000230069">
    <property type="component" value="Unassembled WGS sequence"/>
</dbReference>
<dbReference type="Gene3D" id="1.10.630.10">
    <property type="entry name" value="Cytochrome P450"/>
    <property type="match status" value="1"/>
</dbReference>
<dbReference type="PRINTS" id="PR00385">
    <property type="entry name" value="P450"/>
</dbReference>
<evidence type="ECO:0000256" key="5">
    <source>
        <dbReference type="ARBA" id="ARBA00022723"/>
    </source>
</evidence>
<dbReference type="GO" id="GO:0016020">
    <property type="term" value="C:membrane"/>
    <property type="evidence" value="ECO:0007669"/>
    <property type="project" value="UniProtKB-SubCell"/>
</dbReference>
<dbReference type="InterPro" id="IPR036396">
    <property type="entry name" value="Cyt_P450_sf"/>
</dbReference>
<dbReference type="PANTHER" id="PTHR24282">
    <property type="entry name" value="CYTOCHROME P450 FAMILY MEMBER"/>
    <property type="match status" value="1"/>
</dbReference>
<reference evidence="13 14" key="1">
    <citation type="submission" date="2017-09" db="EMBL/GenBank/DDBJ databases">
        <title>WGS assembly of Aquilegia coerulea Goldsmith.</title>
        <authorList>
            <person name="Hodges S."/>
            <person name="Kramer E."/>
            <person name="Nordborg M."/>
            <person name="Tomkins J."/>
            <person name="Borevitz J."/>
            <person name="Derieg N."/>
            <person name="Yan J."/>
            <person name="Mihaltcheva S."/>
            <person name="Hayes R.D."/>
            <person name="Rokhsar D."/>
        </authorList>
    </citation>
    <scope>NUCLEOTIDE SEQUENCE [LARGE SCALE GENOMIC DNA]</scope>
    <source>
        <strain evidence="14">cv. Goldsmith</strain>
    </source>
</reference>
<dbReference type="SUPFAM" id="SSF48264">
    <property type="entry name" value="Cytochrome P450"/>
    <property type="match status" value="1"/>
</dbReference>
<keyword evidence="5 11" id="KW-0479">Metal-binding</keyword>
<evidence type="ECO:0008006" key="15">
    <source>
        <dbReference type="Google" id="ProtNLM"/>
    </source>
</evidence>
<keyword evidence="6" id="KW-1133">Transmembrane helix</keyword>
<keyword evidence="4" id="KW-0812">Transmembrane</keyword>
<keyword evidence="9 12" id="KW-0503">Monooxygenase</keyword>
<dbReference type="GO" id="GO:0020037">
    <property type="term" value="F:heme binding"/>
    <property type="evidence" value="ECO:0007669"/>
    <property type="project" value="InterPro"/>
</dbReference>
<dbReference type="InterPro" id="IPR002401">
    <property type="entry name" value="Cyt_P450_E_grp-I"/>
</dbReference>
<comment type="cofactor">
    <cofactor evidence="11">
        <name>heme</name>
        <dbReference type="ChEBI" id="CHEBI:30413"/>
    </cofactor>
</comment>
<dbReference type="EMBL" id="KZ305103">
    <property type="protein sequence ID" value="PIA26884.1"/>
    <property type="molecule type" value="Genomic_DNA"/>
</dbReference>
<evidence type="ECO:0000313" key="13">
    <source>
        <dbReference type="EMBL" id="PIA26884.1"/>
    </source>
</evidence>
<comment type="similarity">
    <text evidence="2 12">Belongs to the cytochrome P450 family.</text>
</comment>
<evidence type="ECO:0000256" key="2">
    <source>
        <dbReference type="ARBA" id="ARBA00010617"/>
    </source>
</evidence>
<evidence type="ECO:0000256" key="11">
    <source>
        <dbReference type="PIRSR" id="PIRSR602401-1"/>
    </source>
</evidence>
<dbReference type="GO" id="GO:0004497">
    <property type="term" value="F:monooxygenase activity"/>
    <property type="evidence" value="ECO:0007669"/>
    <property type="project" value="UniProtKB-KW"/>
</dbReference>
<dbReference type="PANTHER" id="PTHR24282:SF255">
    <property type="entry name" value="CYTOCHROME P450 72A11-RELATED"/>
    <property type="match status" value="1"/>
</dbReference>
<evidence type="ECO:0000256" key="9">
    <source>
        <dbReference type="ARBA" id="ARBA00023033"/>
    </source>
</evidence>
<dbReference type="STRING" id="218851.A0A2G5C6G1"/>
<dbReference type="InterPro" id="IPR001128">
    <property type="entry name" value="Cyt_P450"/>
</dbReference>
<gene>
    <name evidence="13" type="ORF">AQUCO_08600035v1</name>
</gene>
<keyword evidence="7 12" id="KW-0560">Oxidoreductase</keyword>
<organism evidence="13 14">
    <name type="scientific">Aquilegia coerulea</name>
    <name type="common">Rocky mountain columbine</name>
    <dbReference type="NCBI Taxonomy" id="218851"/>
    <lineage>
        <taxon>Eukaryota</taxon>
        <taxon>Viridiplantae</taxon>
        <taxon>Streptophyta</taxon>
        <taxon>Embryophyta</taxon>
        <taxon>Tracheophyta</taxon>
        <taxon>Spermatophyta</taxon>
        <taxon>Magnoliopsida</taxon>
        <taxon>Ranunculales</taxon>
        <taxon>Ranunculaceae</taxon>
        <taxon>Thalictroideae</taxon>
        <taxon>Aquilegia</taxon>
    </lineage>
</organism>
<evidence type="ECO:0000256" key="12">
    <source>
        <dbReference type="RuleBase" id="RU000461"/>
    </source>
</evidence>
<sequence>MLVTIAGYDGEKWTKHRKNLTPAFHLDKLKMMLPASHASCSEMLNRWQKLVLTESCELDVWPELHNLTIDVACRTIFNCSYAEGKRLFQLQRELLDRVVQTLGFTGIPGFSFLPTKENRRMKYLDRELHTLMRDIVIRKEKTMKTGEAHNNDILGCLVQSTFNRMEDNKGMKKVGISIDDVVQECKFVWLAGKETLGNWLVWTMIVLSMHQDWQQKARDEVLKVFGKSKPDFDRLNQLKIVSMILNEVLRLYSPAPAPGKRLTNKKLKLGNVIMPPGVYLWPLTVFVHHNRDLWGQDADEFNPDRFSEGVSKATKTKLSFFPFGSGPRSCVGQNFAWINAKIAITMILQHFSFELSPTYMHAPCLAPTVAPQYGAQLTIRKL</sequence>
<evidence type="ECO:0000256" key="8">
    <source>
        <dbReference type="ARBA" id="ARBA00023004"/>
    </source>
</evidence>
<keyword evidence="14" id="KW-1185">Reference proteome</keyword>
<comment type="subcellular location">
    <subcellularLocation>
        <location evidence="1">Membrane</location>
    </subcellularLocation>
</comment>
<evidence type="ECO:0000256" key="1">
    <source>
        <dbReference type="ARBA" id="ARBA00004370"/>
    </source>
</evidence>
<dbReference type="PRINTS" id="PR00463">
    <property type="entry name" value="EP450I"/>
</dbReference>
<keyword evidence="3 11" id="KW-0349">Heme</keyword>
<dbReference type="Pfam" id="PF00067">
    <property type="entry name" value="p450"/>
    <property type="match status" value="1"/>
</dbReference>
<evidence type="ECO:0000256" key="6">
    <source>
        <dbReference type="ARBA" id="ARBA00022989"/>
    </source>
</evidence>
<evidence type="ECO:0000256" key="7">
    <source>
        <dbReference type="ARBA" id="ARBA00023002"/>
    </source>
</evidence>
<dbReference type="InterPro" id="IPR050665">
    <property type="entry name" value="Cytochrome_P450_Monooxygen"/>
</dbReference>
<dbReference type="GO" id="GO:0044550">
    <property type="term" value="P:secondary metabolite biosynthetic process"/>
    <property type="evidence" value="ECO:0007669"/>
    <property type="project" value="UniProtKB-ARBA"/>
</dbReference>
<keyword evidence="8 11" id="KW-0408">Iron</keyword>
<proteinExistence type="inferred from homology"/>
<name>A0A2G5C6G1_AQUCA</name>
<dbReference type="InParanoid" id="A0A2G5C6G1"/>
<evidence type="ECO:0000256" key="10">
    <source>
        <dbReference type="ARBA" id="ARBA00023136"/>
    </source>
</evidence>
<feature type="binding site" description="axial binding residue" evidence="11">
    <location>
        <position position="330"/>
    </location>
    <ligand>
        <name>heme</name>
        <dbReference type="ChEBI" id="CHEBI:30413"/>
    </ligand>
    <ligandPart>
        <name>Fe</name>
        <dbReference type="ChEBI" id="CHEBI:18248"/>
    </ligandPart>
</feature>
<accession>A0A2G5C6G1</accession>
<keyword evidence="10" id="KW-0472">Membrane</keyword>
<dbReference type="PROSITE" id="PS00086">
    <property type="entry name" value="CYTOCHROME_P450"/>
    <property type="match status" value="1"/>
</dbReference>
<protein>
    <recommendedName>
        <fullName evidence="15">Cytochrome P450</fullName>
    </recommendedName>
</protein>
<evidence type="ECO:0000313" key="14">
    <source>
        <dbReference type="Proteomes" id="UP000230069"/>
    </source>
</evidence>
<dbReference type="AlphaFoldDB" id="A0A2G5C6G1"/>